<keyword evidence="3" id="KW-1185">Reference proteome</keyword>
<evidence type="ECO:0008006" key="4">
    <source>
        <dbReference type="Google" id="ProtNLM"/>
    </source>
</evidence>
<dbReference type="InterPro" id="IPR036291">
    <property type="entry name" value="NAD(P)-bd_dom_sf"/>
</dbReference>
<dbReference type="InterPro" id="IPR003462">
    <property type="entry name" value="ODC_Mu_crystall"/>
</dbReference>
<evidence type="ECO:0000313" key="2">
    <source>
        <dbReference type="EMBL" id="KAL1603805.1"/>
    </source>
</evidence>
<comment type="caution">
    <text evidence="2">The sequence shown here is derived from an EMBL/GenBank/DDBJ whole genome shotgun (WGS) entry which is preliminary data.</text>
</comment>
<dbReference type="Gene3D" id="3.30.1780.10">
    <property type="entry name" value="ornithine cyclodeaminase, domain 1"/>
    <property type="match status" value="1"/>
</dbReference>
<evidence type="ECO:0000256" key="1">
    <source>
        <dbReference type="ARBA" id="ARBA00008903"/>
    </source>
</evidence>
<name>A0ABR3RH92_9PLEO</name>
<sequence length="327" mass="34343">MLYITESQAKSAITLKSSLSVFRQAYLQCNSKHLSTGPRMVQTLDALGNKGQWLTASYPAEGMFGTKFSAIFPHNVEKGLSVVNSTISLYSGKTGELLATVEANALTAMKTAGSAAIATDLMSRKDSGTLAIIGSGLQAFDQVLAIREVRDIRTVIVYNRSAEGAKTFANRLKDVEGFDAEVKIVESADAAVAGADIVCTCTTSSTPVFRGASLRPGTHINAIGSYAPDMQEIDENTVVRAARIVTEHVDGLWAAAGDILEPFNRGVIDKSKVDGSVGDVLAGTVAGREAADAITLYESVGSAALDLAIAVEVYRLVSRSGKDGATV</sequence>
<dbReference type="Gene3D" id="3.40.50.720">
    <property type="entry name" value="NAD(P)-binding Rossmann-like Domain"/>
    <property type="match status" value="1"/>
</dbReference>
<gene>
    <name evidence="2" type="ORF">SLS60_005396</name>
</gene>
<organism evidence="2 3">
    <name type="scientific">Paraconiothyrium brasiliense</name>
    <dbReference type="NCBI Taxonomy" id="300254"/>
    <lineage>
        <taxon>Eukaryota</taxon>
        <taxon>Fungi</taxon>
        <taxon>Dikarya</taxon>
        <taxon>Ascomycota</taxon>
        <taxon>Pezizomycotina</taxon>
        <taxon>Dothideomycetes</taxon>
        <taxon>Pleosporomycetidae</taxon>
        <taxon>Pleosporales</taxon>
        <taxon>Massarineae</taxon>
        <taxon>Didymosphaeriaceae</taxon>
        <taxon>Paraconiothyrium</taxon>
    </lineage>
</organism>
<dbReference type="Proteomes" id="UP001521785">
    <property type="component" value="Unassembled WGS sequence"/>
</dbReference>
<dbReference type="PANTHER" id="PTHR13812">
    <property type="entry name" value="KETIMINE REDUCTASE MU-CRYSTALLIN"/>
    <property type="match status" value="1"/>
</dbReference>
<reference evidence="2 3" key="1">
    <citation type="submission" date="2024-02" db="EMBL/GenBank/DDBJ databases">
        <title>De novo assembly and annotation of 12 fungi associated with fruit tree decline syndrome in Ontario, Canada.</title>
        <authorList>
            <person name="Sulman M."/>
            <person name="Ellouze W."/>
            <person name="Ilyukhin E."/>
        </authorList>
    </citation>
    <scope>NUCLEOTIDE SEQUENCE [LARGE SCALE GENOMIC DNA]</scope>
    <source>
        <strain evidence="2 3">M42-189</strain>
    </source>
</reference>
<dbReference type="PANTHER" id="PTHR13812:SF19">
    <property type="entry name" value="KETIMINE REDUCTASE MU-CRYSTALLIN"/>
    <property type="match status" value="1"/>
</dbReference>
<proteinExistence type="inferred from homology"/>
<protein>
    <recommendedName>
        <fullName evidence="4">Ornithine cyclodeaminase</fullName>
    </recommendedName>
</protein>
<dbReference type="Pfam" id="PF02423">
    <property type="entry name" value="OCD_Mu_crystall"/>
    <property type="match status" value="1"/>
</dbReference>
<evidence type="ECO:0000313" key="3">
    <source>
        <dbReference type="Proteomes" id="UP001521785"/>
    </source>
</evidence>
<comment type="similarity">
    <text evidence="1">Belongs to the ornithine cyclodeaminase/mu-crystallin family.</text>
</comment>
<dbReference type="PIRSF" id="PIRSF001439">
    <property type="entry name" value="CryM"/>
    <property type="match status" value="1"/>
</dbReference>
<dbReference type="InterPro" id="IPR023401">
    <property type="entry name" value="ODC_N"/>
</dbReference>
<accession>A0ABR3RH92</accession>
<dbReference type="EMBL" id="JAKJXO020000006">
    <property type="protein sequence ID" value="KAL1603805.1"/>
    <property type="molecule type" value="Genomic_DNA"/>
</dbReference>
<dbReference type="SUPFAM" id="SSF51735">
    <property type="entry name" value="NAD(P)-binding Rossmann-fold domains"/>
    <property type="match status" value="1"/>
</dbReference>